<dbReference type="SUPFAM" id="SSF56281">
    <property type="entry name" value="Metallo-hydrolase/oxidoreductase"/>
    <property type="match status" value="1"/>
</dbReference>
<reference evidence="1" key="1">
    <citation type="journal article" date="2019" name="PLoS Negl. Trop. Dis.">
        <title>Revisiting the worldwide diversity of Leptospira species in the environment.</title>
        <authorList>
            <person name="Vincent A.T."/>
            <person name="Schiettekatte O."/>
            <person name="Bourhy P."/>
            <person name="Veyrier F.J."/>
            <person name="Picardeau M."/>
        </authorList>
    </citation>
    <scope>NUCLEOTIDE SEQUENCE [LARGE SCALE GENOMIC DNA]</scope>
    <source>
        <strain evidence="1">201702476</strain>
    </source>
</reference>
<dbReference type="InterPro" id="IPR036866">
    <property type="entry name" value="RibonucZ/Hydroxyglut_hydro"/>
</dbReference>
<dbReference type="EMBL" id="RQGD01000002">
    <property type="protein sequence ID" value="TGL63816.1"/>
    <property type="molecule type" value="Genomic_DNA"/>
</dbReference>
<dbReference type="AlphaFoldDB" id="A0A4R9KCJ6"/>
<dbReference type="RefSeq" id="WP_135621314.1">
    <property type="nucleotide sequence ID" value="NZ_RQGD01000002.1"/>
</dbReference>
<dbReference type="Proteomes" id="UP000297693">
    <property type="component" value="Unassembled WGS sequence"/>
</dbReference>
<name>A0A4R9KCJ6_9LEPT</name>
<comment type="caution">
    <text evidence="1">The sequence shown here is derived from an EMBL/GenBank/DDBJ whole genome shotgun (WGS) entry which is preliminary data.</text>
</comment>
<evidence type="ECO:0000313" key="2">
    <source>
        <dbReference type="Proteomes" id="UP000297693"/>
    </source>
</evidence>
<proteinExistence type="predicted"/>
<protein>
    <submittedName>
        <fullName evidence="1">Ribonuclease Z</fullName>
    </submittedName>
</protein>
<keyword evidence="2" id="KW-1185">Reference proteome</keyword>
<dbReference type="PANTHER" id="PTHR46504">
    <property type="entry name" value="TRNASE Z TRZ1"/>
    <property type="match status" value="1"/>
</dbReference>
<dbReference type="OrthoDB" id="342839at2"/>
<gene>
    <name evidence="1" type="ORF">EHQ58_00140</name>
</gene>
<sequence>MANALFEHKNWKFDGISEGGIRTSIAFPALDLMFDFGSVNPDKIHIGQILLTHAHLDHSAGIPYYVSQRSLRKLPKPKIYVPKSLEDNLNQVLKLYSLMEDFPYECEVIGVDHHETIPLKPGFFFKAIPSFHRIPSQGYTIFETKRKLKLEYANLDQASIRSMKDKGEDPTEEIKNPIVSFSGDTKIEFLLEHEEVRKSQILFMECTYYCEKRGVERAREWGHTHLDEIAAHASSFENEALVLIHPSKRYSYRELQEWIAKKLPASLLERTHLFIPKK</sequence>
<dbReference type="PANTHER" id="PTHR46504:SF2">
    <property type="entry name" value="TRNASE Z TRZ1"/>
    <property type="match status" value="1"/>
</dbReference>
<evidence type="ECO:0000313" key="1">
    <source>
        <dbReference type="EMBL" id="TGL63816.1"/>
    </source>
</evidence>
<dbReference type="Pfam" id="PF23023">
    <property type="entry name" value="Anti-Pycsar_Apyc1"/>
    <property type="match status" value="1"/>
</dbReference>
<dbReference type="Gene3D" id="3.60.15.10">
    <property type="entry name" value="Ribonuclease Z/Hydroxyacylglutathione hydrolase-like"/>
    <property type="match status" value="1"/>
</dbReference>
<organism evidence="1 2">
    <name type="scientific">Leptospira ognonensis</name>
    <dbReference type="NCBI Taxonomy" id="2484945"/>
    <lineage>
        <taxon>Bacteria</taxon>
        <taxon>Pseudomonadati</taxon>
        <taxon>Spirochaetota</taxon>
        <taxon>Spirochaetia</taxon>
        <taxon>Leptospirales</taxon>
        <taxon>Leptospiraceae</taxon>
        <taxon>Leptospira</taxon>
    </lineage>
</organism>
<accession>A0A4R9KCJ6</accession>